<protein>
    <recommendedName>
        <fullName evidence="1">Phage-Barnase-EndoU-ColicinE5/D-RelE like nuclease 2 domain-containing protein</fullName>
    </recommendedName>
</protein>
<reference evidence="2" key="1">
    <citation type="journal article" date="2021" name="PeerJ">
        <title>Extensive microbial diversity within the chicken gut microbiome revealed by metagenomics and culture.</title>
        <authorList>
            <person name="Gilroy R."/>
            <person name="Ravi A."/>
            <person name="Getino M."/>
            <person name="Pursley I."/>
            <person name="Horton D.L."/>
            <person name="Alikhan N.F."/>
            <person name="Baker D."/>
            <person name="Gharbi K."/>
            <person name="Hall N."/>
            <person name="Watson M."/>
            <person name="Adriaenssens E.M."/>
            <person name="Foster-Nyarko E."/>
            <person name="Jarju S."/>
            <person name="Secka A."/>
            <person name="Antonio M."/>
            <person name="Oren A."/>
            <person name="Chaudhuri R.R."/>
            <person name="La Ragione R."/>
            <person name="Hildebrand F."/>
            <person name="Pallen M.J."/>
        </authorList>
    </citation>
    <scope>NUCLEOTIDE SEQUENCE</scope>
    <source>
        <strain evidence="2">ChiSxjej5B17-1746</strain>
    </source>
</reference>
<dbReference type="AlphaFoldDB" id="A0A9D1QZA1"/>
<sequence>MYSSSRREVDPKDVSHGDVNMVERDVELRPDRDTGEVRTVKVGGYRLDGKPGGRVVYVDPGFSRNPGEGWELWDEAGALPDVPPGVGGKTSTRTDILPGQLTFADYGLLKAKEIPKEELRPSPERLPEAKTREEAVEQLATALRLEGDKARQVETPVGPVMLQRDLVRHMVQKESDLREKYAAFVLPTLEQPDEVWLTAYADGYRRRYIAFFQEGNMMIVVRVNRDGSLFWNGMKLRDANIDKNRMGVLLFDSRAAHKK</sequence>
<gene>
    <name evidence="2" type="ORF">H9874_06620</name>
</gene>
<proteinExistence type="predicted"/>
<dbReference type="Proteomes" id="UP000824264">
    <property type="component" value="Unassembled WGS sequence"/>
</dbReference>
<organism evidence="2 3">
    <name type="scientific">Candidatus Bilophila faecipullorum</name>
    <dbReference type="NCBI Taxonomy" id="2838482"/>
    <lineage>
        <taxon>Bacteria</taxon>
        <taxon>Pseudomonadati</taxon>
        <taxon>Thermodesulfobacteriota</taxon>
        <taxon>Desulfovibrionia</taxon>
        <taxon>Desulfovibrionales</taxon>
        <taxon>Desulfovibrionaceae</taxon>
        <taxon>Bilophila</taxon>
    </lineage>
</organism>
<reference evidence="2" key="2">
    <citation type="submission" date="2021-04" db="EMBL/GenBank/DDBJ databases">
        <authorList>
            <person name="Gilroy R."/>
        </authorList>
    </citation>
    <scope>NUCLEOTIDE SEQUENCE</scope>
    <source>
        <strain evidence="2">ChiSxjej5B17-1746</strain>
    </source>
</reference>
<evidence type="ECO:0000313" key="3">
    <source>
        <dbReference type="Proteomes" id="UP000824264"/>
    </source>
</evidence>
<evidence type="ECO:0000313" key="2">
    <source>
        <dbReference type="EMBL" id="HIW78801.1"/>
    </source>
</evidence>
<dbReference type="EMBL" id="DXGI01000246">
    <property type="protein sequence ID" value="HIW78801.1"/>
    <property type="molecule type" value="Genomic_DNA"/>
</dbReference>
<dbReference type="InterPro" id="IPR041110">
    <property type="entry name" value="PBECR2"/>
</dbReference>
<comment type="caution">
    <text evidence="2">The sequence shown here is derived from an EMBL/GenBank/DDBJ whole genome shotgun (WGS) entry which is preliminary data.</text>
</comment>
<dbReference type="Pfam" id="PF18810">
    <property type="entry name" value="PBECR2"/>
    <property type="match status" value="1"/>
</dbReference>
<accession>A0A9D1QZA1</accession>
<evidence type="ECO:0000259" key="1">
    <source>
        <dbReference type="Pfam" id="PF18810"/>
    </source>
</evidence>
<name>A0A9D1QZA1_9BACT</name>
<feature type="domain" description="Phage-Barnase-EndoU-ColicinE5/D-RelE like nuclease 2" evidence="1">
    <location>
        <begin position="147"/>
        <end position="251"/>
    </location>
</feature>